<keyword evidence="2" id="KW-1185">Reference proteome</keyword>
<sequence>MGRLLFCAVRGFIRTAFKNVRILSSELVWKPLFLPRYREVFLPFSTLFPLDFGSIRPASHTNCAYAKGVKMGYMVYH</sequence>
<name>A0A1H8T3E7_9ACTN</name>
<evidence type="ECO:0000313" key="1">
    <source>
        <dbReference type="EMBL" id="SEO85144.1"/>
    </source>
</evidence>
<accession>A0A1H8T3E7</accession>
<reference evidence="2" key="1">
    <citation type="submission" date="2016-10" db="EMBL/GenBank/DDBJ databases">
        <authorList>
            <person name="Varghese N."/>
        </authorList>
    </citation>
    <scope>NUCLEOTIDE SEQUENCE [LARGE SCALE GENOMIC DNA]</scope>
    <source>
        <strain evidence="2">DSM 21843</strain>
    </source>
</reference>
<dbReference type="Proteomes" id="UP000182975">
    <property type="component" value="Unassembled WGS sequence"/>
</dbReference>
<organism evidence="1 2">
    <name type="scientific">Denitrobacterium detoxificans</name>
    <dbReference type="NCBI Taxonomy" id="79604"/>
    <lineage>
        <taxon>Bacteria</taxon>
        <taxon>Bacillati</taxon>
        <taxon>Actinomycetota</taxon>
        <taxon>Coriobacteriia</taxon>
        <taxon>Eggerthellales</taxon>
        <taxon>Eggerthellaceae</taxon>
        <taxon>Denitrobacterium</taxon>
    </lineage>
</organism>
<protein>
    <submittedName>
        <fullName evidence="1">Uncharacterized protein</fullName>
    </submittedName>
</protein>
<gene>
    <name evidence="1" type="ORF">SAMN02910314_01400</name>
</gene>
<proteinExistence type="predicted"/>
<dbReference type="EMBL" id="FOEC01000008">
    <property type="protein sequence ID" value="SEO85144.1"/>
    <property type="molecule type" value="Genomic_DNA"/>
</dbReference>
<dbReference type="AlphaFoldDB" id="A0A1H8T3E7"/>
<evidence type="ECO:0000313" key="2">
    <source>
        <dbReference type="Proteomes" id="UP000182975"/>
    </source>
</evidence>